<dbReference type="SUPFAM" id="SSF50156">
    <property type="entry name" value="PDZ domain-like"/>
    <property type="match status" value="1"/>
</dbReference>
<evidence type="ECO:0000256" key="2">
    <source>
        <dbReference type="ARBA" id="ARBA00022670"/>
    </source>
</evidence>
<dbReference type="InterPro" id="IPR001940">
    <property type="entry name" value="Peptidase_S1C"/>
</dbReference>
<dbReference type="STRING" id="1221500.ABE65_021135"/>
<dbReference type="GO" id="GO:0004252">
    <property type="term" value="F:serine-type endopeptidase activity"/>
    <property type="evidence" value="ECO:0007669"/>
    <property type="project" value="InterPro"/>
</dbReference>
<protein>
    <submittedName>
        <fullName evidence="5">Serine protease</fullName>
    </submittedName>
</protein>
<dbReference type="Pfam" id="PF13365">
    <property type="entry name" value="Trypsin_2"/>
    <property type="match status" value="1"/>
</dbReference>
<keyword evidence="6" id="KW-1185">Reference proteome</keyword>
<dbReference type="InterPro" id="IPR036034">
    <property type="entry name" value="PDZ_sf"/>
</dbReference>
<dbReference type="RefSeq" id="WP_066399498.1">
    <property type="nucleotide sequence ID" value="NZ_CP015378.1"/>
</dbReference>
<dbReference type="Pfam" id="PF13180">
    <property type="entry name" value="PDZ_2"/>
    <property type="match status" value="1"/>
</dbReference>
<name>A0A160IRN8_9BACL</name>
<evidence type="ECO:0000256" key="3">
    <source>
        <dbReference type="ARBA" id="ARBA00022801"/>
    </source>
</evidence>
<sequence>MGYYDDDYQQPSRQKGNRGGKFLPALLGAILGGLLVLFTVPALGGAGLLPDNLYPPNEEQNGLGTDENVEQRKVDVDLTTNVTDAVDKASDAVVEVINIQQTDFWSQQPAGTGSGVIYKKEGNKAYVVTNDHVVADANQIEITLSNGTKLKGTLRGTDPLMDLAVVEIDGSKVDSVAEFGVSGDLKRGEPAIAIGNPLGNFPGSVTQGVVSSADRSIPVDLDQDGNPDWQAEVIQTDAAINPGNSGGALINISGQVIGINSSKIAQNEVEGIGFAIPSDVAKPIIEDLEQYGETRRPFLGVNIIPLSQVNTYQREQTLKIPNSVQEGVVVMEITSASPAARAGIKEMDVIVEMGGEKIKDPIALRKFLYTKAKIGDEVDVTFYRDGKKKTVKVELSGGKQSQ</sequence>
<evidence type="ECO:0000313" key="6">
    <source>
        <dbReference type="Proteomes" id="UP000076623"/>
    </source>
</evidence>
<evidence type="ECO:0000256" key="1">
    <source>
        <dbReference type="ARBA" id="ARBA00010541"/>
    </source>
</evidence>
<comment type="similarity">
    <text evidence="1">Belongs to the peptidase S1C family.</text>
</comment>
<dbReference type="GO" id="GO:0006508">
    <property type="term" value="P:proteolysis"/>
    <property type="evidence" value="ECO:0007669"/>
    <property type="project" value="UniProtKB-KW"/>
</dbReference>
<dbReference type="PANTHER" id="PTHR22939:SF129">
    <property type="entry name" value="SERINE PROTEASE HTRA2, MITOCHONDRIAL"/>
    <property type="match status" value="1"/>
</dbReference>
<proteinExistence type="inferred from homology"/>
<dbReference type="EMBL" id="CP015378">
    <property type="protein sequence ID" value="ANC79173.1"/>
    <property type="molecule type" value="Genomic_DNA"/>
</dbReference>
<keyword evidence="3" id="KW-0378">Hydrolase</keyword>
<reference evidence="5 6" key="1">
    <citation type="submission" date="2016-04" db="EMBL/GenBank/DDBJ databases">
        <title>Complete genome sequence of Fictibacillus phosphorivorans G25-29, a strain toxic to nematodes.</title>
        <authorList>
            <person name="Zheng Z."/>
        </authorList>
    </citation>
    <scope>NUCLEOTIDE SEQUENCE [LARGE SCALE GENOMIC DNA]</scope>
    <source>
        <strain evidence="5 6">G25-29</strain>
    </source>
</reference>
<dbReference type="PRINTS" id="PR00834">
    <property type="entry name" value="PROTEASES2C"/>
</dbReference>
<dbReference type="CDD" id="cd06781">
    <property type="entry name" value="cpPDZ_BsHtra-like"/>
    <property type="match status" value="1"/>
</dbReference>
<dbReference type="Gene3D" id="2.40.10.10">
    <property type="entry name" value="Trypsin-like serine proteases"/>
    <property type="match status" value="2"/>
</dbReference>
<dbReference type="KEGG" id="fpn:ABE65_021135"/>
<keyword evidence="2 5" id="KW-0645">Protease</keyword>
<dbReference type="SMART" id="SM00228">
    <property type="entry name" value="PDZ"/>
    <property type="match status" value="1"/>
</dbReference>
<keyword evidence="4" id="KW-0720">Serine protease</keyword>
<evidence type="ECO:0000256" key="4">
    <source>
        <dbReference type="ARBA" id="ARBA00022825"/>
    </source>
</evidence>
<dbReference type="SUPFAM" id="SSF50494">
    <property type="entry name" value="Trypsin-like serine proteases"/>
    <property type="match status" value="1"/>
</dbReference>
<dbReference type="InterPro" id="IPR009003">
    <property type="entry name" value="Peptidase_S1_PA"/>
</dbReference>
<dbReference type="Proteomes" id="UP000076623">
    <property type="component" value="Chromosome"/>
</dbReference>
<dbReference type="OrthoDB" id="9758917at2"/>
<organism evidence="5 6">
    <name type="scientific">Fictibacillus phosphorivorans</name>
    <dbReference type="NCBI Taxonomy" id="1221500"/>
    <lineage>
        <taxon>Bacteria</taxon>
        <taxon>Bacillati</taxon>
        <taxon>Bacillota</taxon>
        <taxon>Bacilli</taxon>
        <taxon>Bacillales</taxon>
        <taxon>Fictibacillaceae</taxon>
        <taxon>Fictibacillus</taxon>
    </lineage>
</organism>
<dbReference type="InterPro" id="IPR001478">
    <property type="entry name" value="PDZ"/>
</dbReference>
<dbReference type="Gene3D" id="2.30.42.10">
    <property type="match status" value="1"/>
</dbReference>
<gene>
    <name evidence="5" type="ORF">ABE65_021135</name>
</gene>
<dbReference type="AlphaFoldDB" id="A0A160IRN8"/>
<dbReference type="InterPro" id="IPR043504">
    <property type="entry name" value="Peptidase_S1_PA_chymotrypsin"/>
</dbReference>
<dbReference type="PANTHER" id="PTHR22939">
    <property type="entry name" value="SERINE PROTEASE FAMILY S1C HTRA-RELATED"/>
    <property type="match status" value="1"/>
</dbReference>
<evidence type="ECO:0000313" key="5">
    <source>
        <dbReference type="EMBL" id="ANC79173.1"/>
    </source>
</evidence>
<accession>A0A160IRN8</accession>